<dbReference type="PANTHER" id="PTHR33164:SF89">
    <property type="entry name" value="MARR FAMILY REGULATORY PROTEIN"/>
    <property type="match status" value="1"/>
</dbReference>
<dbReference type="InterPro" id="IPR023187">
    <property type="entry name" value="Tscrpt_reg_MarR-type_CS"/>
</dbReference>
<evidence type="ECO:0000313" key="6">
    <source>
        <dbReference type="Proteomes" id="UP000242849"/>
    </source>
</evidence>
<dbReference type="InterPro" id="IPR039422">
    <property type="entry name" value="MarR/SlyA-like"/>
</dbReference>
<keyword evidence="1" id="KW-0805">Transcription regulation</keyword>
<dbReference type="Gene3D" id="1.10.10.10">
    <property type="entry name" value="Winged helix-like DNA-binding domain superfamily/Winged helix DNA-binding domain"/>
    <property type="match status" value="1"/>
</dbReference>
<gene>
    <name evidence="5" type="ORF">SAMN05421553_4760</name>
</gene>
<dbReference type="AlphaFoldDB" id="A0A1H5IQ91"/>
<dbReference type="SMART" id="SM00347">
    <property type="entry name" value="HTH_MARR"/>
    <property type="match status" value="1"/>
</dbReference>
<dbReference type="InterPro" id="IPR036390">
    <property type="entry name" value="WH_DNA-bd_sf"/>
</dbReference>
<keyword evidence="6" id="KW-1185">Reference proteome</keyword>
<name>A0A1H5IQ91_PSEAG</name>
<organism evidence="5 6">
    <name type="scientific">Pseudomonas anguilliseptica</name>
    <dbReference type="NCBI Taxonomy" id="53406"/>
    <lineage>
        <taxon>Bacteria</taxon>
        <taxon>Pseudomonadati</taxon>
        <taxon>Pseudomonadota</taxon>
        <taxon>Gammaproteobacteria</taxon>
        <taxon>Pseudomonadales</taxon>
        <taxon>Pseudomonadaceae</taxon>
        <taxon>Pseudomonas</taxon>
    </lineage>
</organism>
<protein>
    <submittedName>
        <fullName evidence="5">DNA-binding transcriptional regulator, MarR family</fullName>
    </submittedName>
</protein>
<dbReference type="GO" id="GO:0003700">
    <property type="term" value="F:DNA-binding transcription factor activity"/>
    <property type="evidence" value="ECO:0007669"/>
    <property type="project" value="InterPro"/>
</dbReference>
<evidence type="ECO:0000313" key="5">
    <source>
        <dbReference type="EMBL" id="SEE42419.1"/>
    </source>
</evidence>
<dbReference type="PROSITE" id="PS50995">
    <property type="entry name" value="HTH_MARR_2"/>
    <property type="match status" value="1"/>
</dbReference>
<keyword evidence="2 5" id="KW-0238">DNA-binding</keyword>
<evidence type="ECO:0000256" key="1">
    <source>
        <dbReference type="ARBA" id="ARBA00023015"/>
    </source>
</evidence>
<dbReference type="GO" id="GO:0006950">
    <property type="term" value="P:response to stress"/>
    <property type="evidence" value="ECO:0007669"/>
    <property type="project" value="TreeGrafter"/>
</dbReference>
<dbReference type="InterPro" id="IPR000835">
    <property type="entry name" value="HTH_MarR-typ"/>
</dbReference>
<accession>A0A1H5IQ91</accession>
<evidence type="ECO:0000256" key="3">
    <source>
        <dbReference type="ARBA" id="ARBA00023163"/>
    </source>
</evidence>
<feature type="domain" description="HTH marR-type" evidence="4">
    <location>
        <begin position="31"/>
        <end position="163"/>
    </location>
</feature>
<dbReference type="InterPro" id="IPR036388">
    <property type="entry name" value="WH-like_DNA-bd_sf"/>
</dbReference>
<evidence type="ECO:0000256" key="2">
    <source>
        <dbReference type="ARBA" id="ARBA00023125"/>
    </source>
</evidence>
<dbReference type="PANTHER" id="PTHR33164">
    <property type="entry name" value="TRANSCRIPTIONAL REGULATOR, MARR FAMILY"/>
    <property type="match status" value="1"/>
</dbReference>
<keyword evidence="3" id="KW-0804">Transcription</keyword>
<dbReference type="PROSITE" id="PS01117">
    <property type="entry name" value="HTH_MARR_1"/>
    <property type="match status" value="1"/>
</dbReference>
<dbReference type="RefSeq" id="WP_090387423.1">
    <property type="nucleotide sequence ID" value="NZ_FNSC01000001.1"/>
</dbReference>
<dbReference type="GO" id="GO:0003677">
    <property type="term" value="F:DNA binding"/>
    <property type="evidence" value="ECO:0007669"/>
    <property type="project" value="UniProtKB-KW"/>
</dbReference>
<dbReference type="SUPFAM" id="SSF46785">
    <property type="entry name" value="Winged helix' DNA-binding domain"/>
    <property type="match status" value="1"/>
</dbReference>
<sequence>MSKFYIELKRRIWLIKKVSTEIDLSSVSAFELPLFQALRRLQQAGEVHAKRLGRFGGLTPMQLMILQVLAGEARLTASDLSGRVSLTAATLSGMLDRLEEKGLLQRQRDDQDRRRQWLLLSEQGRTLLQQAPSLLPPEFVTRFAGLQEWERHSLTAALLRAAQLCGEME</sequence>
<reference evidence="6" key="1">
    <citation type="submission" date="2016-10" db="EMBL/GenBank/DDBJ databases">
        <authorList>
            <person name="Varghese N."/>
            <person name="Submissions S."/>
        </authorList>
    </citation>
    <scope>NUCLEOTIDE SEQUENCE [LARGE SCALE GENOMIC DNA]</scope>
    <source>
        <strain evidence="6">DSM 12111</strain>
    </source>
</reference>
<dbReference type="Pfam" id="PF01047">
    <property type="entry name" value="MarR"/>
    <property type="match status" value="1"/>
</dbReference>
<evidence type="ECO:0000259" key="4">
    <source>
        <dbReference type="PROSITE" id="PS50995"/>
    </source>
</evidence>
<proteinExistence type="predicted"/>
<dbReference type="Proteomes" id="UP000242849">
    <property type="component" value="Unassembled WGS sequence"/>
</dbReference>
<dbReference type="PRINTS" id="PR00598">
    <property type="entry name" value="HTHMARR"/>
</dbReference>
<dbReference type="OrthoDB" id="7502947at2"/>
<dbReference type="STRING" id="53406.SAMN05421553_4760"/>
<dbReference type="EMBL" id="FNSC01000001">
    <property type="protein sequence ID" value="SEE42419.1"/>
    <property type="molecule type" value="Genomic_DNA"/>
</dbReference>